<dbReference type="PROSITE" id="PS51186">
    <property type="entry name" value="GNAT"/>
    <property type="match status" value="1"/>
</dbReference>
<name>A0A7K0DV03_9NOCA</name>
<dbReference type="SUPFAM" id="SSF55729">
    <property type="entry name" value="Acyl-CoA N-acyltransferases (Nat)"/>
    <property type="match status" value="1"/>
</dbReference>
<protein>
    <recommendedName>
        <fullName evidence="2">N-acetyltransferase domain-containing protein</fullName>
    </recommendedName>
</protein>
<dbReference type="CDD" id="cd04301">
    <property type="entry name" value="NAT_SF"/>
    <property type="match status" value="1"/>
</dbReference>
<proteinExistence type="predicted"/>
<keyword evidence="4" id="KW-1185">Reference proteome</keyword>
<dbReference type="GO" id="GO:0008080">
    <property type="term" value="F:N-acetyltransferase activity"/>
    <property type="evidence" value="ECO:0007669"/>
    <property type="project" value="InterPro"/>
</dbReference>
<organism evidence="3 4">
    <name type="scientific">Nocardia aurantia</name>
    <dbReference type="NCBI Taxonomy" id="2585199"/>
    <lineage>
        <taxon>Bacteria</taxon>
        <taxon>Bacillati</taxon>
        <taxon>Actinomycetota</taxon>
        <taxon>Actinomycetes</taxon>
        <taxon>Mycobacteriales</taxon>
        <taxon>Nocardiaceae</taxon>
        <taxon>Nocardia</taxon>
    </lineage>
</organism>
<dbReference type="EMBL" id="WEGI01000011">
    <property type="protein sequence ID" value="MQY29600.1"/>
    <property type="molecule type" value="Genomic_DNA"/>
</dbReference>
<evidence type="ECO:0000256" key="1">
    <source>
        <dbReference type="ARBA" id="ARBA00022679"/>
    </source>
</evidence>
<dbReference type="PANTHER" id="PTHR13947">
    <property type="entry name" value="GNAT FAMILY N-ACETYLTRANSFERASE"/>
    <property type="match status" value="1"/>
</dbReference>
<sequence>MISRAPMRACRPGWPVTAAPGQYRSVGSGENRFDIRPAQPAEYGEIGALTVSVYLGEGHVDPDSPYLSTLLDTETRAQAADVLVAVRHGELLGSLTVVEPGTPYADIARPGELEFRMLAVAKIARGRGVGSALVGAVLDTARRAGYPAVVLTTMPTMADARRIYERIGFVHVPERDWYTGSGKPLTVMRLAPI</sequence>
<evidence type="ECO:0000313" key="4">
    <source>
        <dbReference type="Proteomes" id="UP000431401"/>
    </source>
</evidence>
<feature type="domain" description="N-acetyltransferase" evidence="2">
    <location>
        <begin position="33"/>
        <end position="186"/>
    </location>
</feature>
<evidence type="ECO:0000313" key="3">
    <source>
        <dbReference type="EMBL" id="MQY29600.1"/>
    </source>
</evidence>
<dbReference type="InterPro" id="IPR000182">
    <property type="entry name" value="GNAT_dom"/>
</dbReference>
<dbReference type="InterPro" id="IPR050769">
    <property type="entry name" value="NAT_camello-type"/>
</dbReference>
<dbReference type="AlphaFoldDB" id="A0A7K0DV03"/>
<comment type="caution">
    <text evidence="3">The sequence shown here is derived from an EMBL/GenBank/DDBJ whole genome shotgun (WGS) entry which is preliminary data.</text>
</comment>
<accession>A0A7K0DV03</accession>
<dbReference type="InterPro" id="IPR016181">
    <property type="entry name" value="Acyl_CoA_acyltransferase"/>
</dbReference>
<dbReference type="Proteomes" id="UP000431401">
    <property type="component" value="Unassembled WGS sequence"/>
</dbReference>
<dbReference type="Gene3D" id="3.40.630.30">
    <property type="match status" value="1"/>
</dbReference>
<dbReference type="Pfam" id="PF00583">
    <property type="entry name" value="Acetyltransf_1"/>
    <property type="match status" value="1"/>
</dbReference>
<keyword evidence="1" id="KW-0808">Transferase</keyword>
<reference evidence="3 4" key="1">
    <citation type="submission" date="2019-10" db="EMBL/GenBank/DDBJ databases">
        <title>Nocardia macrotermitis sp. nov. and Nocardia aurantia sp. nov., isolated from the gut of fungus growing-termite Macrotermes natalensis.</title>
        <authorList>
            <person name="Benndorf R."/>
            <person name="Schwitalla J."/>
            <person name="Martin K."/>
            <person name="De Beer W."/>
            <person name="Kaster A.-K."/>
            <person name="Vollmers J."/>
            <person name="Poulsen M."/>
            <person name="Beemelmanns C."/>
        </authorList>
    </citation>
    <scope>NUCLEOTIDE SEQUENCE [LARGE SCALE GENOMIC DNA]</scope>
    <source>
        <strain evidence="3 4">RB56</strain>
    </source>
</reference>
<evidence type="ECO:0000259" key="2">
    <source>
        <dbReference type="PROSITE" id="PS51186"/>
    </source>
</evidence>
<dbReference type="PANTHER" id="PTHR13947:SF37">
    <property type="entry name" value="LD18367P"/>
    <property type="match status" value="1"/>
</dbReference>
<gene>
    <name evidence="3" type="ORF">NRB56_51910</name>
</gene>